<dbReference type="CDD" id="cd00561">
    <property type="entry name" value="CobA_ACA"/>
    <property type="match status" value="1"/>
</dbReference>
<keyword evidence="11" id="KW-1185">Reference proteome</keyword>
<dbReference type="PANTHER" id="PTHR46638:SF1">
    <property type="entry name" value="CORRINOID ADENOSYLTRANSFERASE"/>
    <property type="match status" value="1"/>
</dbReference>
<evidence type="ECO:0000256" key="7">
    <source>
        <dbReference type="ARBA" id="ARBA00033354"/>
    </source>
</evidence>
<evidence type="ECO:0000256" key="4">
    <source>
        <dbReference type="ARBA" id="ARBA00024929"/>
    </source>
</evidence>
<dbReference type="EC" id="2.5.1.17" evidence="3"/>
<organism evidence="10 11">
    <name type="scientific">Thermatribacter velox</name>
    <dbReference type="NCBI Taxonomy" id="3039681"/>
    <lineage>
        <taxon>Bacteria</taxon>
        <taxon>Pseudomonadati</taxon>
        <taxon>Atribacterota</taxon>
        <taxon>Atribacteria</taxon>
        <taxon>Atribacterales</taxon>
        <taxon>Thermatribacteraceae</taxon>
        <taxon>Thermatribacter</taxon>
    </lineage>
</organism>
<dbReference type="PIRSF" id="PIRSF015617">
    <property type="entry name" value="Adensltrnsf_CobA"/>
    <property type="match status" value="1"/>
</dbReference>
<accession>A0ABZ2YC31</accession>
<evidence type="ECO:0000256" key="8">
    <source>
        <dbReference type="ARBA" id="ARBA00048555"/>
    </source>
</evidence>
<comment type="catalytic activity">
    <reaction evidence="9">
        <text>2 cob(II)alamin + reduced [electron-transfer flavoprotein] + 2 ATP = 2 adenosylcob(III)alamin + 2 triphosphate + oxidized [electron-transfer flavoprotein] + 3 H(+)</text>
        <dbReference type="Rhea" id="RHEA:28671"/>
        <dbReference type="Rhea" id="RHEA-COMP:10685"/>
        <dbReference type="Rhea" id="RHEA-COMP:10686"/>
        <dbReference type="ChEBI" id="CHEBI:15378"/>
        <dbReference type="ChEBI" id="CHEBI:16304"/>
        <dbReference type="ChEBI" id="CHEBI:18036"/>
        <dbReference type="ChEBI" id="CHEBI:18408"/>
        <dbReference type="ChEBI" id="CHEBI:30616"/>
        <dbReference type="ChEBI" id="CHEBI:57692"/>
        <dbReference type="ChEBI" id="CHEBI:58307"/>
        <dbReference type="EC" id="2.5.1.17"/>
    </reaction>
</comment>
<dbReference type="RefSeq" id="WP_369017465.1">
    <property type="nucleotide sequence ID" value="NZ_CP121689.1"/>
</dbReference>
<dbReference type="InterPro" id="IPR027417">
    <property type="entry name" value="P-loop_NTPase"/>
</dbReference>
<proteinExistence type="inferred from homology"/>
<comment type="function">
    <text evidence="4">Required for both de novo synthesis of the corrin ring for the assimilation of exogenous corrinoids. Participates in the adenosylation of a variety of incomplete and complete corrinoids.</text>
</comment>
<sequence length="176" mass="19983">MRKPEGKGLVQLYIGDGKGKTTASLGLALRAVGWGWKVLYLQFFKKRFTGELASTQCLPGVEFYQFGSGEFLIGREPSELDFKEFRCGWEVAKKALLEGGWDLLVLDEFCYAFLYQFLSFPEFEQVLQNRVESLEVVITGRKAPSELIERADLVSEVKCLKHPFQKGIPAREGIEF</sequence>
<dbReference type="InterPro" id="IPR003724">
    <property type="entry name" value="CblAdoTrfase_CobA"/>
</dbReference>
<evidence type="ECO:0000256" key="6">
    <source>
        <dbReference type="ARBA" id="ARBA00033334"/>
    </source>
</evidence>
<evidence type="ECO:0000313" key="10">
    <source>
        <dbReference type="EMBL" id="WZL75319.1"/>
    </source>
</evidence>
<comment type="pathway">
    <text evidence="1">Cofactor biosynthesis; adenosylcobalamin biosynthesis; adenosylcobalamin from cob(II)yrinate a,c-diamide: step 2/7.</text>
</comment>
<dbReference type="EMBL" id="CP121689">
    <property type="protein sequence ID" value="WZL75319.1"/>
    <property type="molecule type" value="Genomic_DNA"/>
</dbReference>
<evidence type="ECO:0000256" key="3">
    <source>
        <dbReference type="ARBA" id="ARBA00012454"/>
    </source>
</evidence>
<gene>
    <name evidence="10" type="ORF">QBE54_06880</name>
</gene>
<protein>
    <recommendedName>
        <fullName evidence="3">corrinoid adenosyltransferase</fullName>
        <ecNumber evidence="3">2.5.1.17</ecNumber>
    </recommendedName>
    <alternativeName>
        <fullName evidence="5">Cob(II)alamin adenosyltransferase</fullName>
    </alternativeName>
    <alternativeName>
        <fullName evidence="7">Cob(II)yrinic acid a,c-diamide adenosyltransferase</fullName>
    </alternativeName>
    <alternativeName>
        <fullName evidence="6">Cobinamide/cobalamin adenosyltransferase</fullName>
    </alternativeName>
</protein>
<dbReference type="PANTHER" id="PTHR46638">
    <property type="entry name" value="CORRINOID ADENOSYLTRANSFERASE"/>
    <property type="match status" value="1"/>
</dbReference>
<name>A0ABZ2YC31_9BACT</name>
<evidence type="ECO:0000256" key="1">
    <source>
        <dbReference type="ARBA" id="ARBA00005121"/>
    </source>
</evidence>
<dbReference type="Gene3D" id="3.40.50.300">
    <property type="entry name" value="P-loop containing nucleotide triphosphate hydrolases"/>
    <property type="match status" value="1"/>
</dbReference>
<comment type="catalytic activity">
    <reaction evidence="8">
        <text>2 cob(II)yrinate a,c diamide + reduced [electron-transfer flavoprotein] + 2 ATP = 2 adenosylcob(III)yrinate a,c-diamide + 2 triphosphate + oxidized [electron-transfer flavoprotein] + 3 H(+)</text>
        <dbReference type="Rhea" id="RHEA:11528"/>
        <dbReference type="Rhea" id="RHEA-COMP:10685"/>
        <dbReference type="Rhea" id="RHEA-COMP:10686"/>
        <dbReference type="ChEBI" id="CHEBI:15378"/>
        <dbReference type="ChEBI" id="CHEBI:18036"/>
        <dbReference type="ChEBI" id="CHEBI:30616"/>
        <dbReference type="ChEBI" id="CHEBI:57692"/>
        <dbReference type="ChEBI" id="CHEBI:58307"/>
        <dbReference type="ChEBI" id="CHEBI:58503"/>
        <dbReference type="ChEBI" id="CHEBI:58537"/>
        <dbReference type="EC" id="2.5.1.17"/>
    </reaction>
</comment>
<evidence type="ECO:0000256" key="9">
    <source>
        <dbReference type="ARBA" id="ARBA00048692"/>
    </source>
</evidence>
<evidence type="ECO:0000256" key="2">
    <source>
        <dbReference type="ARBA" id="ARBA00007487"/>
    </source>
</evidence>
<evidence type="ECO:0000313" key="11">
    <source>
        <dbReference type="Proteomes" id="UP001461341"/>
    </source>
</evidence>
<dbReference type="Pfam" id="PF02572">
    <property type="entry name" value="CobA_CobO_BtuR"/>
    <property type="match status" value="1"/>
</dbReference>
<comment type="similarity">
    <text evidence="2">Belongs to the Cob(I)alamin adenosyltransferase family.</text>
</comment>
<evidence type="ECO:0000256" key="5">
    <source>
        <dbReference type="ARBA" id="ARBA00031529"/>
    </source>
</evidence>
<dbReference type="Proteomes" id="UP001461341">
    <property type="component" value="Chromosome"/>
</dbReference>
<dbReference type="SUPFAM" id="SSF52540">
    <property type="entry name" value="P-loop containing nucleoside triphosphate hydrolases"/>
    <property type="match status" value="1"/>
</dbReference>
<reference evidence="10 11" key="1">
    <citation type="submission" date="2023-03" db="EMBL/GenBank/DDBJ databases">
        <title>Novel Species.</title>
        <authorList>
            <person name="Ma S."/>
        </authorList>
    </citation>
    <scope>NUCLEOTIDE SEQUENCE [LARGE SCALE GENOMIC DNA]</scope>
    <source>
        <strain evidence="10 11">B11</strain>
    </source>
</reference>